<dbReference type="GO" id="GO:0005634">
    <property type="term" value="C:nucleus"/>
    <property type="evidence" value="ECO:0007669"/>
    <property type="project" value="UniProtKB-SubCell"/>
</dbReference>
<evidence type="ECO:0000256" key="1">
    <source>
        <dbReference type="ARBA" id="ARBA00004123"/>
    </source>
</evidence>
<evidence type="ECO:0000256" key="3">
    <source>
        <dbReference type="ARBA" id="ARBA00021347"/>
    </source>
</evidence>
<gene>
    <name evidence="6" type="ORF">CONLIGDRAFT_716221</name>
</gene>
<evidence type="ECO:0000256" key="4">
    <source>
        <dbReference type="ARBA" id="ARBA00023242"/>
    </source>
</evidence>
<comment type="function">
    <text evidence="5">Essential component of the SCF (SKP1-CUL1-F-box protein) E3 ubiquitin ligase complexes, which mediate the ubiquitination and subsequent proteasomal degradation of target proteins. Controls sulfur metabolite repression, probably by mediating the inactivation or degradation of the metR transcription factor.</text>
</comment>
<dbReference type="SUPFAM" id="SSF54695">
    <property type="entry name" value="POZ domain"/>
    <property type="match status" value="1"/>
</dbReference>
<dbReference type="Gene3D" id="3.30.710.10">
    <property type="entry name" value="Potassium Channel Kv1.1, Chain A"/>
    <property type="match status" value="1"/>
</dbReference>
<evidence type="ECO:0000313" key="6">
    <source>
        <dbReference type="EMBL" id="OIW27809.1"/>
    </source>
</evidence>
<evidence type="ECO:0000256" key="2">
    <source>
        <dbReference type="ARBA" id="ARBA00009993"/>
    </source>
</evidence>
<name>A0A1J7J3E4_9PEZI</name>
<keyword evidence="7" id="KW-1185">Reference proteome</keyword>
<evidence type="ECO:0000256" key="5">
    <source>
        <dbReference type="ARBA" id="ARBA00045385"/>
    </source>
</evidence>
<dbReference type="InterPro" id="IPR001232">
    <property type="entry name" value="SKP1-like"/>
</dbReference>
<comment type="subcellular location">
    <subcellularLocation>
        <location evidence="1">Nucleus</location>
    </subcellularLocation>
</comment>
<comment type="similarity">
    <text evidence="2">Belongs to the SKP1 family.</text>
</comment>
<dbReference type="InterPro" id="IPR039948">
    <property type="entry name" value="ELC1"/>
</dbReference>
<dbReference type="FunFam" id="3.30.710.10:FF:000035">
    <property type="entry name" value="Elongin C transcription elongation factor"/>
    <property type="match status" value="1"/>
</dbReference>
<protein>
    <recommendedName>
        <fullName evidence="3">Elongin-C</fullName>
    </recommendedName>
</protein>
<dbReference type="Proteomes" id="UP000182658">
    <property type="component" value="Unassembled WGS sequence"/>
</dbReference>
<dbReference type="InParanoid" id="A0A1J7J3E4"/>
<dbReference type="CDD" id="cd18321">
    <property type="entry name" value="BTB_POZ_EloC"/>
    <property type="match status" value="1"/>
</dbReference>
<dbReference type="EMBL" id="KV875099">
    <property type="protein sequence ID" value="OIW27809.1"/>
    <property type="molecule type" value="Genomic_DNA"/>
</dbReference>
<accession>A0A1J7J3E4</accession>
<dbReference type="STRING" id="1408157.A0A1J7J3E4"/>
<dbReference type="SMART" id="SM00512">
    <property type="entry name" value="Skp1"/>
    <property type="match status" value="1"/>
</dbReference>
<sequence length="136" mass="15715">MSAQNGTASTRKYVTLVSKEGFEFVVLREATLVSPAIRSMLDPERNFLEAQTGRCIFQDISGSVLEYVVQYMHYWYQYKDKEDVPDMDIPVDLCLEVLMAADFLRMDRNGVLVLLLGARLSVWRFVRDQEHHFTTA</sequence>
<reference evidence="6 7" key="1">
    <citation type="submission" date="2016-10" db="EMBL/GenBank/DDBJ databases">
        <title>Draft genome sequence of Coniochaeta ligniaria NRRL30616, a lignocellulolytic fungus for bioabatement of inhibitors in plant biomass hydrolysates.</title>
        <authorList>
            <consortium name="DOE Joint Genome Institute"/>
            <person name="Jimenez D.J."/>
            <person name="Hector R.E."/>
            <person name="Riley R."/>
            <person name="Sun H."/>
            <person name="Grigoriev I.V."/>
            <person name="Van Elsas J.D."/>
            <person name="Nichols N.N."/>
        </authorList>
    </citation>
    <scope>NUCLEOTIDE SEQUENCE [LARGE SCALE GENOMIC DNA]</scope>
    <source>
        <strain evidence="6 7">NRRL 30616</strain>
    </source>
</reference>
<dbReference type="FunCoup" id="A0A1J7J3E4">
    <property type="interactions" value="650"/>
</dbReference>
<evidence type="ECO:0000313" key="7">
    <source>
        <dbReference type="Proteomes" id="UP000182658"/>
    </source>
</evidence>
<dbReference type="GO" id="GO:0006511">
    <property type="term" value="P:ubiquitin-dependent protein catabolic process"/>
    <property type="evidence" value="ECO:0007669"/>
    <property type="project" value="InterPro"/>
</dbReference>
<proteinExistence type="inferred from homology"/>
<dbReference type="AlphaFoldDB" id="A0A1J7J3E4"/>
<dbReference type="PANTHER" id="PTHR20648">
    <property type="entry name" value="ELONGIN-C"/>
    <property type="match status" value="1"/>
</dbReference>
<organism evidence="6 7">
    <name type="scientific">Coniochaeta ligniaria NRRL 30616</name>
    <dbReference type="NCBI Taxonomy" id="1408157"/>
    <lineage>
        <taxon>Eukaryota</taxon>
        <taxon>Fungi</taxon>
        <taxon>Dikarya</taxon>
        <taxon>Ascomycota</taxon>
        <taxon>Pezizomycotina</taxon>
        <taxon>Sordariomycetes</taxon>
        <taxon>Sordariomycetidae</taxon>
        <taxon>Coniochaetales</taxon>
        <taxon>Coniochaetaceae</taxon>
        <taxon>Coniochaeta</taxon>
    </lineage>
</organism>
<keyword evidence="4" id="KW-0539">Nucleus</keyword>
<dbReference type="InterPro" id="IPR011333">
    <property type="entry name" value="SKP1/BTB/POZ_sf"/>
</dbReference>
<dbReference type="OrthoDB" id="249087at2759"/>